<accession>A0A6J5G0I8</accession>
<organism evidence="2 3">
    <name type="scientific">Paraburkholderia caffeinitolerans</name>
    <dbReference type="NCBI Taxonomy" id="1723730"/>
    <lineage>
        <taxon>Bacteria</taxon>
        <taxon>Pseudomonadati</taxon>
        <taxon>Pseudomonadota</taxon>
        <taxon>Betaproteobacteria</taxon>
        <taxon>Burkholderiales</taxon>
        <taxon>Burkholderiaceae</taxon>
        <taxon>Paraburkholderia</taxon>
    </lineage>
</organism>
<dbReference type="InterPro" id="IPR052183">
    <property type="entry name" value="IS_Transposase"/>
</dbReference>
<protein>
    <recommendedName>
        <fullName evidence="1">DDE domain-containing protein</fullName>
    </recommendedName>
</protein>
<dbReference type="PANTHER" id="PTHR35528:SF3">
    <property type="entry name" value="BLL1675 PROTEIN"/>
    <property type="match status" value="1"/>
</dbReference>
<dbReference type="InterPro" id="IPR032874">
    <property type="entry name" value="DDE_dom"/>
</dbReference>
<evidence type="ECO:0000313" key="2">
    <source>
        <dbReference type="EMBL" id="CAB3788485.1"/>
    </source>
</evidence>
<evidence type="ECO:0000313" key="3">
    <source>
        <dbReference type="Proteomes" id="UP000494119"/>
    </source>
</evidence>
<proteinExistence type="predicted"/>
<dbReference type="EMBL" id="CADIKL010000011">
    <property type="protein sequence ID" value="CAB3788485.1"/>
    <property type="molecule type" value="Genomic_DNA"/>
</dbReference>
<reference evidence="2 3" key="1">
    <citation type="submission" date="2020-04" db="EMBL/GenBank/DDBJ databases">
        <authorList>
            <person name="De Canck E."/>
        </authorList>
    </citation>
    <scope>NUCLEOTIDE SEQUENCE [LARGE SCALE GENOMIC DNA]</scope>
    <source>
        <strain evidence="2 3">LMG 28688</strain>
    </source>
</reference>
<name>A0A6J5G0I8_9BURK</name>
<gene>
    <name evidence="2" type="ORF">LMG28688_02698</name>
</gene>
<sequence length="103" mass="11840">MDETDIKINGQWRYLYRAVDTDGHTVDFLLRAHRDMVAARRYFEKAIKRRTRPMVAFKDFRCARILLGGIELNHCIRKGQFNLATLGLNDAIASAVWSAVLSV</sequence>
<dbReference type="PANTHER" id="PTHR35528">
    <property type="entry name" value="BLL1675 PROTEIN"/>
    <property type="match status" value="1"/>
</dbReference>
<dbReference type="Pfam" id="PF13610">
    <property type="entry name" value="DDE_Tnp_IS240"/>
    <property type="match status" value="1"/>
</dbReference>
<dbReference type="AlphaFoldDB" id="A0A6J5G0I8"/>
<keyword evidence="3" id="KW-1185">Reference proteome</keyword>
<dbReference type="Proteomes" id="UP000494119">
    <property type="component" value="Unassembled WGS sequence"/>
</dbReference>
<feature type="domain" description="DDE" evidence="1">
    <location>
        <begin position="1"/>
        <end position="53"/>
    </location>
</feature>
<evidence type="ECO:0000259" key="1">
    <source>
        <dbReference type="Pfam" id="PF13610"/>
    </source>
</evidence>